<feature type="compositionally biased region" description="Gly residues" evidence="1">
    <location>
        <begin position="269"/>
        <end position="286"/>
    </location>
</feature>
<feature type="region of interest" description="Disordered" evidence="1">
    <location>
        <begin position="255"/>
        <end position="286"/>
    </location>
</feature>
<keyword evidence="2" id="KW-0472">Membrane</keyword>
<comment type="caution">
    <text evidence="3">The sequence shown here is derived from an EMBL/GenBank/DDBJ whole genome shotgun (WGS) entry which is preliminary data.</text>
</comment>
<dbReference type="Proteomes" id="UP001596297">
    <property type="component" value="Unassembled WGS sequence"/>
</dbReference>
<keyword evidence="2" id="KW-0812">Transmembrane</keyword>
<gene>
    <name evidence="3" type="ORF">ACFP81_10405</name>
</gene>
<reference evidence="4" key="1">
    <citation type="journal article" date="2019" name="Int. J. Syst. Evol. Microbiol.">
        <title>The Global Catalogue of Microorganisms (GCM) 10K type strain sequencing project: providing services to taxonomists for standard genome sequencing and annotation.</title>
        <authorList>
            <consortium name="The Broad Institute Genomics Platform"/>
            <consortium name="The Broad Institute Genome Sequencing Center for Infectious Disease"/>
            <person name="Wu L."/>
            <person name="Ma J."/>
        </authorList>
    </citation>
    <scope>NUCLEOTIDE SEQUENCE [LARGE SCALE GENOMIC DNA]</scope>
    <source>
        <strain evidence="4">CGMCC 1.15772</strain>
    </source>
</reference>
<keyword evidence="4" id="KW-1185">Reference proteome</keyword>
<evidence type="ECO:0000313" key="3">
    <source>
        <dbReference type="EMBL" id="MFC6592362.1"/>
    </source>
</evidence>
<protein>
    <submittedName>
        <fullName evidence="3">Glycine-rich domain-containing protein</fullName>
    </submittedName>
</protein>
<keyword evidence="2" id="KW-1133">Transmembrane helix</keyword>
<name>A0ABW1YFQ9_9DEIO</name>
<dbReference type="EMBL" id="JBHSWD010000001">
    <property type="protein sequence ID" value="MFC6592362.1"/>
    <property type="molecule type" value="Genomic_DNA"/>
</dbReference>
<evidence type="ECO:0000256" key="1">
    <source>
        <dbReference type="SAM" id="MobiDB-lite"/>
    </source>
</evidence>
<sequence>MAISLERPAWKLEQSARRRQQSAESGATGTLLMQALSRYTFPPGFLEAVRKLGRKWQLRPYTPEQAELLVREYLRFVYLSSLEVVTPSQRVDDVWHLHLTYSRDYWERFMPLLPRPLHHDPSPQGAADPLMKFQYERTLDRYRAEFGERPHPGIWPDHRLRRVRGAPHWWGKAALLLPLAVVGLFLWWGLSQVAAAQEVVFWPWIFALGVAAYLAHLIQRYSVARSKEDRTELVEQGVLTIDVVYDWELDGFLDSDGSSSDGSDSDSSGDGGSDGGGGCGGGGCGS</sequence>
<evidence type="ECO:0000313" key="4">
    <source>
        <dbReference type="Proteomes" id="UP001596297"/>
    </source>
</evidence>
<feature type="transmembrane region" description="Helical" evidence="2">
    <location>
        <begin position="200"/>
        <end position="218"/>
    </location>
</feature>
<dbReference type="RefSeq" id="WP_380083386.1">
    <property type="nucleotide sequence ID" value="NZ_JBHSWD010000001.1"/>
</dbReference>
<organism evidence="3 4">
    <name type="scientific">Deinococcus lacus</name>
    <dbReference type="NCBI Taxonomy" id="392561"/>
    <lineage>
        <taxon>Bacteria</taxon>
        <taxon>Thermotogati</taxon>
        <taxon>Deinococcota</taxon>
        <taxon>Deinococci</taxon>
        <taxon>Deinococcales</taxon>
        <taxon>Deinococcaceae</taxon>
        <taxon>Deinococcus</taxon>
    </lineage>
</organism>
<feature type="transmembrane region" description="Helical" evidence="2">
    <location>
        <begin position="169"/>
        <end position="188"/>
    </location>
</feature>
<feature type="compositionally biased region" description="Low complexity" evidence="1">
    <location>
        <begin position="255"/>
        <end position="268"/>
    </location>
</feature>
<accession>A0ABW1YFQ9</accession>
<proteinExistence type="predicted"/>
<evidence type="ECO:0000256" key="2">
    <source>
        <dbReference type="SAM" id="Phobius"/>
    </source>
</evidence>